<keyword evidence="1" id="KW-0540">Nuclease</keyword>
<proteinExistence type="predicted"/>
<protein>
    <submittedName>
        <fullName evidence="1">Restriction endonuclease subunit M</fullName>
    </submittedName>
</protein>
<evidence type="ECO:0000313" key="1">
    <source>
        <dbReference type="EMBL" id="PIP39825.1"/>
    </source>
</evidence>
<dbReference type="Proteomes" id="UP000231067">
    <property type="component" value="Unassembled WGS sequence"/>
</dbReference>
<name>A0A2H0A2Y3_9BACT</name>
<dbReference type="AlphaFoldDB" id="A0A2H0A2Y3"/>
<sequence>VDKSLKKAILKALSEHDETADIIYDKHGNPEPNPDLRDYENVPLNKDVHEYFEREVKPHLPDAWIDEKKTKVGYEISFTKYFYKYKPLRSLEEIRKDILALEKETEGLLQEVLK</sequence>
<feature type="non-terminal residue" evidence="1">
    <location>
        <position position="1"/>
    </location>
</feature>
<dbReference type="EMBL" id="PCSH01000151">
    <property type="protein sequence ID" value="PIP39825.1"/>
    <property type="molecule type" value="Genomic_DNA"/>
</dbReference>
<comment type="caution">
    <text evidence="1">The sequence shown here is derived from an EMBL/GenBank/DDBJ whole genome shotgun (WGS) entry which is preliminary data.</text>
</comment>
<reference evidence="1 2" key="1">
    <citation type="submission" date="2017-09" db="EMBL/GenBank/DDBJ databases">
        <title>Depth-based differentiation of microbial function through sediment-hosted aquifers and enrichment of novel symbionts in the deep terrestrial subsurface.</title>
        <authorList>
            <person name="Probst A.J."/>
            <person name="Ladd B."/>
            <person name="Jarett J.K."/>
            <person name="Geller-Mcgrath D.E."/>
            <person name="Sieber C.M."/>
            <person name="Emerson J.B."/>
            <person name="Anantharaman K."/>
            <person name="Thomas B.C."/>
            <person name="Malmstrom R."/>
            <person name="Stieglmeier M."/>
            <person name="Klingl A."/>
            <person name="Woyke T."/>
            <person name="Ryan C.M."/>
            <person name="Banfield J.F."/>
        </authorList>
    </citation>
    <scope>NUCLEOTIDE SEQUENCE [LARGE SCALE GENOMIC DNA]</scope>
    <source>
        <strain evidence="1">CG23_combo_of_CG06-09_8_20_14_all_40_23</strain>
    </source>
</reference>
<organism evidence="1 2">
    <name type="scientific">Candidatus Desantisbacteria bacterium CG23_combo_of_CG06-09_8_20_14_all_40_23</name>
    <dbReference type="NCBI Taxonomy" id="1974550"/>
    <lineage>
        <taxon>Bacteria</taxon>
        <taxon>Candidatus Desantisiibacteriota</taxon>
    </lineage>
</organism>
<keyword evidence="1" id="KW-0378">Hydrolase</keyword>
<keyword evidence="1" id="KW-0255">Endonuclease</keyword>
<accession>A0A2H0A2Y3</accession>
<evidence type="ECO:0000313" key="2">
    <source>
        <dbReference type="Proteomes" id="UP000231067"/>
    </source>
</evidence>
<gene>
    <name evidence="1" type="ORF">COX18_08695</name>
</gene>
<dbReference type="GO" id="GO:0004519">
    <property type="term" value="F:endonuclease activity"/>
    <property type="evidence" value="ECO:0007669"/>
    <property type="project" value="UniProtKB-KW"/>
</dbReference>